<organism evidence="1 2">
    <name type="scientific">Coprinellus micaceus</name>
    <name type="common">Glistening ink-cap mushroom</name>
    <name type="synonym">Coprinus micaceus</name>
    <dbReference type="NCBI Taxonomy" id="71717"/>
    <lineage>
        <taxon>Eukaryota</taxon>
        <taxon>Fungi</taxon>
        <taxon>Dikarya</taxon>
        <taxon>Basidiomycota</taxon>
        <taxon>Agaricomycotina</taxon>
        <taxon>Agaricomycetes</taxon>
        <taxon>Agaricomycetidae</taxon>
        <taxon>Agaricales</taxon>
        <taxon>Agaricineae</taxon>
        <taxon>Psathyrellaceae</taxon>
        <taxon>Coprinellus</taxon>
    </lineage>
</organism>
<dbReference type="AlphaFoldDB" id="A0A4Y7R4H0"/>
<proteinExistence type="predicted"/>
<protein>
    <submittedName>
        <fullName evidence="1">Uncharacterized protein</fullName>
    </submittedName>
</protein>
<gene>
    <name evidence="1" type="ORF">FA13DRAFT_1723514</name>
</gene>
<reference evidence="1 2" key="1">
    <citation type="journal article" date="2019" name="Nat. Ecol. Evol.">
        <title>Megaphylogeny resolves global patterns of mushroom evolution.</title>
        <authorList>
            <person name="Varga T."/>
            <person name="Krizsan K."/>
            <person name="Foldi C."/>
            <person name="Dima B."/>
            <person name="Sanchez-Garcia M."/>
            <person name="Sanchez-Ramirez S."/>
            <person name="Szollosi G.J."/>
            <person name="Szarkandi J.G."/>
            <person name="Papp V."/>
            <person name="Albert L."/>
            <person name="Andreopoulos W."/>
            <person name="Angelini C."/>
            <person name="Antonin V."/>
            <person name="Barry K.W."/>
            <person name="Bougher N.L."/>
            <person name="Buchanan P."/>
            <person name="Buyck B."/>
            <person name="Bense V."/>
            <person name="Catcheside P."/>
            <person name="Chovatia M."/>
            <person name="Cooper J."/>
            <person name="Damon W."/>
            <person name="Desjardin D."/>
            <person name="Finy P."/>
            <person name="Geml J."/>
            <person name="Haridas S."/>
            <person name="Hughes K."/>
            <person name="Justo A."/>
            <person name="Karasinski D."/>
            <person name="Kautmanova I."/>
            <person name="Kiss B."/>
            <person name="Kocsube S."/>
            <person name="Kotiranta H."/>
            <person name="LaButti K.M."/>
            <person name="Lechner B.E."/>
            <person name="Liimatainen K."/>
            <person name="Lipzen A."/>
            <person name="Lukacs Z."/>
            <person name="Mihaltcheva S."/>
            <person name="Morgado L.N."/>
            <person name="Niskanen T."/>
            <person name="Noordeloos M.E."/>
            <person name="Ohm R.A."/>
            <person name="Ortiz-Santana B."/>
            <person name="Ovrebo C."/>
            <person name="Racz N."/>
            <person name="Riley R."/>
            <person name="Savchenko A."/>
            <person name="Shiryaev A."/>
            <person name="Soop K."/>
            <person name="Spirin V."/>
            <person name="Szebenyi C."/>
            <person name="Tomsovsky M."/>
            <person name="Tulloss R.E."/>
            <person name="Uehling J."/>
            <person name="Grigoriev I.V."/>
            <person name="Vagvolgyi C."/>
            <person name="Papp T."/>
            <person name="Martin F.M."/>
            <person name="Miettinen O."/>
            <person name="Hibbett D.S."/>
            <person name="Nagy L.G."/>
        </authorList>
    </citation>
    <scope>NUCLEOTIDE SEQUENCE [LARGE SCALE GENOMIC DNA]</scope>
    <source>
        <strain evidence="1 2">FP101781</strain>
    </source>
</reference>
<accession>A0A4Y7R4H0</accession>
<name>A0A4Y7R4H0_COPMI</name>
<evidence type="ECO:0000313" key="1">
    <source>
        <dbReference type="EMBL" id="TEB03978.1"/>
    </source>
</evidence>
<dbReference type="Proteomes" id="UP000298030">
    <property type="component" value="Unassembled WGS sequence"/>
</dbReference>
<dbReference type="EMBL" id="QPFP01000680">
    <property type="protein sequence ID" value="TEB03978.1"/>
    <property type="molecule type" value="Genomic_DNA"/>
</dbReference>
<comment type="caution">
    <text evidence="1">The sequence shown here is derived from an EMBL/GenBank/DDBJ whole genome shotgun (WGS) entry which is preliminary data.</text>
</comment>
<sequence>MNQNNEHLFTRAQRSPPLLHRVHERTRNGNKGRGCLDPRRGCPNPAAIVIEIGANGRLSHLDAVTEALLGADTWAVKGGVPQAVEFGCTYPSGSPSRALAIVQGSGGPLEVIATPFRGYHCRKQELRVGRTEIHDARYREAVKIKLRLARASLLDGPGFYLLKVRHIGTFPERG</sequence>
<keyword evidence="2" id="KW-1185">Reference proteome</keyword>
<evidence type="ECO:0000313" key="2">
    <source>
        <dbReference type="Proteomes" id="UP000298030"/>
    </source>
</evidence>